<comment type="caution">
    <text evidence="4">The sequence shown here is derived from an EMBL/GenBank/DDBJ whole genome shotgun (WGS) entry which is preliminary data.</text>
</comment>
<name>A0A7W8V9T3_PARAM</name>
<keyword evidence="5" id="KW-1185">Reference proteome</keyword>
<dbReference type="GO" id="GO:0015074">
    <property type="term" value="P:DNA integration"/>
    <property type="evidence" value="ECO:0007669"/>
    <property type="project" value="InterPro"/>
</dbReference>
<organism evidence="4 5">
    <name type="scientific">Paraburkholderia atlantica</name>
    <dbReference type="NCBI Taxonomy" id="2654982"/>
    <lineage>
        <taxon>Bacteria</taxon>
        <taxon>Pseudomonadati</taxon>
        <taxon>Pseudomonadota</taxon>
        <taxon>Betaproteobacteria</taxon>
        <taxon>Burkholderiales</taxon>
        <taxon>Burkholderiaceae</taxon>
        <taxon>Paraburkholderia</taxon>
    </lineage>
</organism>
<protein>
    <submittedName>
        <fullName evidence="4">Integrase</fullName>
    </submittedName>
</protein>
<evidence type="ECO:0000256" key="2">
    <source>
        <dbReference type="SAM" id="MobiDB-lite"/>
    </source>
</evidence>
<evidence type="ECO:0000259" key="3">
    <source>
        <dbReference type="PROSITE" id="PS51898"/>
    </source>
</evidence>
<accession>A0A7W8V9T3</accession>
<dbReference type="InterPro" id="IPR013762">
    <property type="entry name" value="Integrase-like_cat_sf"/>
</dbReference>
<dbReference type="GO" id="GO:0003677">
    <property type="term" value="F:DNA binding"/>
    <property type="evidence" value="ECO:0007669"/>
    <property type="project" value="InterPro"/>
</dbReference>
<keyword evidence="1" id="KW-0233">DNA recombination</keyword>
<dbReference type="Proteomes" id="UP000592780">
    <property type="component" value="Unassembled WGS sequence"/>
</dbReference>
<sequence>MLKNVILKKARYLRASTFVLKRTTDDTEIRTFSAVATTLIHNAYLTRKTFCQASAKFIDFALEAFSHSAPPASPQILVDGYLIFLEYGSSELQDSESLEIHQLEPYEWLASTAKAIFQQPLKAKSFDVVVPALNHTLNAARRIAQEDVERLRNDPTYTPEQLALSLTGIVHLDVPHYRDREFYAAIHSHLGDSMRNTNSKINRPRGLGGRNYRKQEDTRNVPMPLNSFLRVLEHAKNSRDEFLWLTMAGPGLRPPEPLAMLCEDFDAETGKIYVHDPKNRRLGSDMTARERMKFKGRNVSETFIIAPLRGPLYKAAARYLSEWFIPYPEGATDCFLFQYIEPSLRGKPYHTVTNDALNDAFQTACRDAGIPPPNNNPNLQWTLYSLRHLYGHYINNVMKLPLHDCQIAMGHADPRSTKVYSHISLTRAAEAFEADDRARFPMPPFDGK</sequence>
<evidence type="ECO:0000256" key="1">
    <source>
        <dbReference type="ARBA" id="ARBA00023172"/>
    </source>
</evidence>
<dbReference type="Gene3D" id="1.10.443.10">
    <property type="entry name" value="Intergrase catalytic core"/>
    <property type="match status" value="1"/>
</dbReference>
<reference evidence="4 5" key="1">
    <citation type="submission" date="2020-08" db="EMBL/GenBank/DDBJ databases">
        <title>Genomic Encyclopedia of Type Strains, Phase IV (KMG-V): Genome sequencing to study the core and pangenomes of soil and plant-associated prokaryotes.</title>
        <authorList>
            <person name="Whitman W."/>
        </authorList>
    </citation>
    <scope>NUCLEOTIDE SEQUENCE [LARGE SCALE GENOMIC DNA]</scope>
    <source>
        <strain evidence="4 5">JPY158</strain>
    </source>
</reference>
<dbReference type="RefSeq" id="WP_184132660.1">
    <property type="nucleotide sequence ID" value="NZ_JACHDD010000012.1"/>
</dbReference>
<feature type="region of interest" description="Disordered" evidence="2">
    <location>
        <begin position="195"/>
        <end position="218"/>
    </location>
</feature>
<dbReference type="EMBL" id="JACHDD010000012">
    <property type="protein sequence ID" value="MBB5428337.1"/>
    <property type="molecule type" value="Genomic_DNA"/>
</dbReference>
<dbReference type="InterPro" id="IPR002104">
    <property type="entry name" value="Integrase_catalytic"/>
</dbReference>
<proteinExistence type="predicted"/>
<evidence type="ECO:0000313" key="4">
    <source>
        <dbReference type="EMBL" id="MBB5428337.1"/>
    </source>
</evidence>
<feature type="domain" description="Tyr recombinase" evidence="3">
    <location>
        <begin position="218"/>
        <end position="433"/>
    </location>
</feature>
<dbReference type="GO" id="GO:0006310">
    <property type="term" value="P:DNA recombination"/>
    <property type="evidence" value="ECO:0007669"/>
    <property type="project" value="UniProtKB-KW"/>
</dbReference>
<dbReference type="AlphaFoldDB" id="A0A7W8V9T3"/>
<dbReference type="PROSITE" id="PS51898">
    <property type="entry name" value="TYR_RECOMBINASE"/>
    <property type="match status" value="1"/>
</dbReference>
<evidence type="ECO:0000313" key="5">
    <source>
        <dbReference type="Proteomes" id="UP000592780"/>
    </source>
</evidence>
<gene>
    <name evidence="4" type="ORF">HDG40_006524</name>
</gene>
<dbReference type="InterPro" id="IPR011010">
    <property type="entry name" value="DNA_brk_join_enz"/>
</dbReference>
<dbReference type="CDD" id="cd00397">
    <property type="entry name" value="DNA_BRE_C"/>
    <property type="match status" value="1"/>
</dbReference>
<dbReference type="Pfam" id="PF00589">
    <property type="entry name" value="Phage_integrase"/>
    <property type="match status" value="1"/>
</dbReference>
<dbReference type="SUPFAM" id="SSF56349">
    <property type="entry name" value="DNA breaking-rejoining enzymes"/>
    <property type="match status" value="1"/>
</dbReference>